<reference evidence="1" key="1">
    <citation type="submission" date="2019-08" db="EMBL/GenBank/DDBJ databases">
        <authorList>
            <person name="Kucharzyk K."/>
            <person name="Murdoch R.W."/>
            <person name="Higgins S."/>
            <person name="Loffler F."/>
        </authorList>
    </citation>
    <scope>NUCLEOTIDE SEQUENCE</scope>
</reference>
<dbReference type="AlphaFoldDB" id="A0A645H6F0"/>
<sequence length="148" mass="16696">MTGDFSLLDLKFVQKLTFPISYFTEDGIPVKTTRGSKIVALTTYPLSSAQAVNDMAEPAIDMFNKVLQQQFPHDSIIAHKVYEEDFIGHDGICVEGSLKSDNSKHFLGLYSQGRSAFYVMLAICNEDETETFFRTVRKFKPTVKPTLE</sequence>
<protein>
    <submittedName>
        <fullName evidence="1">Uncharacterized protein</fullName>
    </submittedName>
</protein>
<dbReference type="EMBL" id="VSSQ01087742">
    <property type="protein sequence ID" value="MPN34607.1"/>
    <property type="molecule type" value="Genomic_DNA"/>
</dbReference>
<accession>A0A645H6F0</accession>
<evidence type="ECO:0000313" key="1">
    <source>
        <dbReference type="EMBL" id="MPN34607.1"/>
    </source>
</evidence>
<name>A0A645H6F0_9ZZZZ</name>
<gene>
    <name evidence="1" type="ORF">SDC9_182101</name>
</gene>
<proteinExistence type="predicted"/>
<comment type="caution">
    <text evidence="1">The sequence shown here is derived from an EMBL/GenBank/DDBJ whole genome shotgun (WGS) entry which is preliminary data.</text>
</comment>
<organism evidence="1">
    <name type="scientific">bioreactor metagenome</name>
    <dbReference type="NCBI Taxonomy" id="1076179"/>
    <lineage>
        <taxon>unclassified sequences</taxon>
        <taxon>metagenomes</taxon>
        <taxon>ecological metagenomes</taxon>
    </lineage>
</organism>